<dbReference type="PANTHER" id="PTHR48027">
    <property type="entry name" value="HETEROGENEOUS NUCLEAR RIBONUCLEOPROTEIN 87F-RELATED"/>
    <property type="match status" value="1"/>
</dbReference>
<dbReference type="OrthoDB" id="6159137at2759"/>
<evidence type="ECO:0000256" key="1">
    <source>
        <dbReference type="ARBA" id="ARBA00022884"/>
    </source>
</evidence>
<dbReference type="InterPro" id="IPR000504">
    <property type="entry name" value="RRM_dom"/>
</dbReference>
<proteinExistence type="predicted"/>
<feature type="compositionally biased region" description="Basic and acidic residues" evidence="3">
    <location>
        <begin position="8"/>
        <end position="35"/>
    </location>
</feature>
<organism evidence="5 6">
    <name type="scientific">Cylindrobasidium torrendii FP15055 ss-10</name>
    <dbReference type="NCBI Taxonomy" id="1314674"/>
    <lineage>
        <taxon>Eukaryota</taxon>
        <taxon>Fungi</taxon>
        <taxon>Dikarya</taxon>
        <taxon>Basidiomycota</taxon>
        <taxon>Agaricomycotina</taxon>
        <taxon>Agaricomycetes</taxon>
        <taxon>Agaricomycetidae</taxon>
        <taxon>Agaricales</taxon>
        <taxon>Marasmiineae</taxon>
        <taxon>Physalacriaceae</taxon>
        <taxon>Cylindrobasidium</taxon>
    </lineage>
</organism>
<dbReference type="InterPro" id="IPR052462">
    <property type="entry name" value="SLIRP/GR-RBP-like"/>
</dbReference>
<dbReference type="SUPFAM" id="SSF54928">
    <property type="entry name" value="RNA-binding domain, RBD"/>
    <property type="match status" value="1"/>
</dbReference>
<evidence type="ECO:0000313" key="6">
    <source>
        <dbReference type="Proteomes" id="UP000054007"/>
    </source>
</evidence>
<feature type="compositionally biased region" description="Basic and acidic residues" evidence="3">
    <location>
        <begin position="160"/>
        <end position="244"/>
    </location>
</feature>
<dbReference type="PROSITE" id="PS50102">
    <property type="entry name" value="RRM"/>
    <property type="match status" value="1"/>
</dbReference>
<feature type="region of interest" description="Disordered" evidence="3">
    <location>
        <begin position="1"/>
        <end position="51"/>
    </location>
</feature>
<feature type="region of interest" description="Disordered" evidence="3">
    <location>
        <begin position="115"/>
        <end position="244"/>
    </location>
</feature>
<evidence type="ECO:0000256" key="3">
    <source>
        <dbReference type="SAM" id="MobiDB-lite"/>
    </source>
</evidence>
<evidence type="ECO:0000259" key="4">
    <source>
        <dbReference type="PROSITE" id="PS50102"/>
    </source>
</evidence>
<name>A0A0D7AS63_9AGAR</name>
<dbReference type="STRING" id="1314674.A0A0D7AS63"/>
<keyword evidence="1 2" id="KW-0694">RNA-binding</keyword>
<feature type="compositionally biased region" description="Polar residues" evidence="3">
    <location>
        <begin position="41"/>
        <end position="51"/>
    </location>
</feature>
<dbReference type="CDD" id="cd00590">
    <property type="entry name" value="RRM_SF"/>
    <property type="match status" value="1"/>
</dbReference>
<gene>
    <name evidence="5" type="ORF">CYLTODRAFT_427699</name>
</gene>
<feature type="domain" description="RRM" evidence="4">
    <location>
        <begin position="43"/>
        <end position="121"/>
    </location>
</feature>
<dbReference type="AlphaFoldDB" id="A0A0D7AS63"/>
<evidence type="ECO:0000256" key="2">
    <source>
        <dbReference type="PROSITE-ProRule" id="PRU00176"/>
    </source>
</evidence>
<accession>A0A0D7AS63</accession>
<sequence length="244" mass="27780">MRSQSPPPRREYEERSRDYDDRPREREYRGRRDEGQVDANPGNNLHVSGLSRNIDTPTLQAAFAAVGRVQRANVVMDPHTRDSRGFGFVTMESSEEADAAIAALNGTMIGDRTISIEKARRGRARTPTPGKYYGPPKREFGGGDRGGGDRGGRRGGPPFRYDDRERRPRDDGGDRDRSYNPRSYDDKYARGGGERDYAPRGERSDRGGRDYERRDYDRGDRGGRDYDRGAERGGRDYERPPRRD</sequence>
<dbReference type="InterPro" id="IPR012677">
    <property type="entry name" value="Nucleotide-bd_a/b_plait_sf"/>
</dbReference>
<dbReference type="EMBL" id="KN881075">
    <property type="protein sequence ID" value="KIY61067.1"/>
    <property type="molecule type" value="Genomic_DNA"/>
</dbReference>
<dbReference type="Gene3D" id="3.30.70.330">
    <property type="match status" value="1"/>
</dbReference>
<dbReference type="GO" id="GO:0003723">
    <property type="term" value="F:RNA binding"/>
    <property type="evidence" value="ECO:0007669"/>
    <property type="project" value="UniProtKB-UniRule"/>
</dbReference>
<dbReference type="Pfam" id="PF00076">
    <property type="entry name" value="RRM_1"/>
    <property type="match status" value="1"/>
</dbReference>
<protein>
    <submittedName>
        <fullName evidence="5">RNA-binding domain-containing protein</fullName>
    </submittedName>
</protein>
<evidence type="ECO:0000313" key="5">
    <source>
        <dbReference type="EMBL" id="KIY61067.1"/>
    </source>
</evidence>
<reference evidence="5 6" key="1">
    <citation type="journal article" date="2015" name="Fungal Genet. Biol.">
        <title>Evolution of novel wood decay mechanisms in Agaricales revealed by the genome sequences of Fistulina hepatica and Cylindrobasidium torrendii.</title>
        <authorList>
            <person name="Floudas D."/>
            <person name="Held B.W."/>
            <person name="Riley R."/>
            <person name="Nagy L.G."/>
            <person name="Koehler G."/>
            <person name="Ransdell A.S."/>
            <person name="Younus H."/>
            <person name="Chow J."/>
            <person name="Chiniquy J."/>
            <person name="Lipzen A."/>
            <person name="Tritt A."/>
            <person name="Sun H."/>
            <person name="Haridas S."/>
            <person name="LaButti K."/>
            <person name="Ohm R.A."/>
            <person name="Kues U."/>
            <person name="Blanchette R.A."/>
            <person name="Grigoriev I.V."/>
            <person name="Minto R.E."/>
            <person name="Hibbett D.S."/>
        </authorList>
    </citation>
    <scope>NUCLEOTIDE SEQUENCE [LARGE SCALE GENOMIC DNA]</scope>
    <source>
        <strain evidence="5 6">FP15055 ss-10</strain>
    </source>
</reference>
<dbReference type="Proteomes" id="UP000054007">
    <property type="component" value="Unassembled WGS sequence"/>
</dbReference>
<keyword evidence="6" id="KW-1185">Reference proteome</keyword>
<feature type="compositionally biased region" description="Basic and acidic residues" evidence="3">
    <location>
        <begin position="136"/>
        <end position="152"/>
    </location>
</feature>
<dbReference type="SMART" id="SM00360">
    <property type="entry name" value="RRM"/>
    <property type="match status" value="1"/>
</dbReference>
<dbReference type="InterPro" id="IPR035979">
    <property type="entry name" value="RBD_domain_sf"/>
</dbReference>